<dbReference type="InterPro" id="IPR003607">
    <property type="entry name" value="HD/PDEase_dom"/>
</dbReference>
<dbReference type="GO" id="GO:0008081">
    <property type="term" value="F:phosphoric diester hydrolase activity"/>
    <property type="evidence" value="ECO:0007669"/>
    <property type="project" value="UniProtKB-ARBA"/>
</dbReference>
<keyword evidence="2" id="KW-0812">Transmembrane</keyword>
<dbReference type="Gene3D" id="1.10.3210.10">
    <property type="entry name" value="Hypothetical protein af1432"/>
    <property type="match status" value="1"/>
</dbReference>
<dbReference type="Pfam" id="PF13487">
    <property type="entry name" value="HD_5"/>
    <property type="match status" value="1"/>
</dbReference>
<dbReference type="CDD" id="cd00077">
    <property type="entry name" value="HDc"/>
    <property type="match status" value="1"/>
</dbReference>
<name>A0A2N7JMQ6_VIBSP</name>
<keyword evidence="2" id="KW-0472">Membrane</keyword>
<feature type="region of interest" description="Disordered" evidence="1">
    <location>
        <begin position="607"/>
        <end position="646"/>
    </location>
</feature>
<dbReference type="AlphaFoldDB" id="A0A2N7JMQ6"/>
<dbReference type="InterPro" id="IPR037522">
    <property type="entry name" value="HD_GYP_dom"/>
</dbReference>
<feature type="signal peptide" evidence="3">
    <location>
        <begin position="1"/>
        <end position="22"/>
    </location>
</feature>
<evidence type="ECO:0000256" key="2">
    <source>
        <dbReference type="SAM" id="Phobius"/>
    </source>
</evidence>
<evidence type="ECO:0000256" key="1">
    <source>
        <dbReference type="SAM" id="MobiDB-lite"/>
    </source>
</evidence>
<dbReference type="SUPFAM" id="SSF109604">
    <property type="entry name" value="HD-domain/PDEase-like"/>
    <property type="match status" value="1"/>
</dbReference>
<dbReference type="SMART" id="SM00471">
    <property type="entry name" value="HDc"/>
    <property type="match status" value="1"/>
</dbReference>
<evidence type="ECO:0000313" key="5">
    <source>
        <dbReference type="EMBL" id="PMM43096.1"/>
    </source>
</evidence>
<feature type="transmembrane region" description="Helical" evidence="2">
    <location>
        <begin position="341"/>
        <end position="363"/>
    </location>
</feature>
<feature type="chain" id="PRO_5014905344" evidence="3">
    <location>
        <begin position="23"/>
        <end position="657"/>
    </location>
</feature>
<comment type="caution">
    <text evidence="5">The sequence shown here is derived from an EMBL/GenBank/DDBJ whole genome shotgun (WGS) entry which is preliminary data.</text>
</comment>
<dbReference type="RefSeq" id="WP_102553232.1">
    <property type="nucleotide sequence ID" value="NZ_MCZF01000264.1"/>
</dbReference>
<dbReference type="InterPro" id="IPR052020">
    <property type="entry name" value="Cyclic_di-GMP/3'3'-cGAMP_PDE"/>
</dbReference>
<feature type="compositionally biased region" description="Low complexity" evidence="1">
    <location>
        <begin position="614"/>
        <end position="627"/>
    </location>
</feature>
<dbReference type="PANTHER" id="PTHR45228:SF1">
    <property type="entry name" value="CYCLIC DI-GMP PHOSPHODIESTERASE TM_0186"/>
    <property type="match status" value="1"/>
</dbReference>
<evidence type="ECO:0000313" key="6">
    <source>
        <dbReference type="Proteomes" id="UP000235533"/>
    </source>
</evidence>
<dbReference type="PROSITE" id="PS51832">
    <property type="entry name" value="HD_GYP"/>
    <property type="match status" value="1"/>
</dbReference>
<dbReference type="EMBL" id="MCZF01000264">
    <property type="protein sequence ID" value="PMM43096.1"/>
    <property type="molecule type" value="Genomic_DNA"/>
</dbReference>
<sequence>MYKLLISIAVLCVNAFSPAVYANNDWNIKQILVLHSYEPSYQWTTDFQKGIESAFKLSQAEIKLSVEYLDTKRIHSSEYYDSLANYFEAKYSGYEFDGVIVTDDNAANFLKSLGSLIDRSTPVVAAGINDISTDMYAVTDRATVLYENDHIDINIALISQLRPNLKNLYFVNDYSVTSELIRKEVYEVMADFPDINLVEINNQTLEQASQYLQTISADDAVLLSHYNTELNQGVYHSYKQIAETLSTSSAAPVFALWQFNILGDVLGGYVNHSQSMGEEAVDALDKYVPLGFSGPLVPGDNIRFVFNYLAMKKFGIGESALPEEAVIINEPSSFIRKNFQLLVGLVMVITGLSLIIVMQFITLRQKKELAKKNKRILALQKQTLNVQKDMIHVLGEAIETRSGETGNHVKRVAKLSALLAKHSGLSHREVEMIEIISPMHDVGKISVPESILDKPGKLTPQEWEVMKLHTTAGYNLLKSGAGDITNLAAIIANEHHERWDGAGYPTGKVGEEIHLFARITAVVDVFDALLSARCYKEPWSIEMVVDLFERECGYQFDPQLTKILLNHLPEFIAIRDTYPDTADSRHLADLQPSSNSKHAFGLKQTSDSTKAIDSKQSVNSQPVVSSQETTDLQQTAAPTPDPEREASCVGCIGYRYE</sequence>
<feature type="domain" description="HD-GYP" evidence="4">
    <location>
        <begin position="383"/>
        <end position="580"/>
    </location>
</feature>
<organism evidence="5 6">
    <name type="scientific">Vibrio splendidus</name>
    <dbReference type="NCBI Taxonomy" id="29497"/>
    <lineage>
        <taxon>Bacteria</taxon>
        <taxon>Pseudomonadati</taxon>
        <taxon>Pseudomonadota</taxon>
        <taxon>Gammaproteobacteria</taxon>
        <taxon>Vibrionales</taxon>
        <taxon>Vibrionaceae</taxon>
        <taxon>Vibrio</taxon>
    </lineage>
</organism>
<keyword evidence="3" id="KW-0732">Signal</keyword>
<keyword evidence="2" id="KW-1133">Transmembrane helix</keyword>
<reference evidence="6" key="1">
    <citation type="submission" date="2016-07" db="EMBL/GenBank/DDBJ databases">
        <title>Nontailed viruses are major unrecognized killers of bacteria in the ocean.</title>
        <authorList>
            <person name="Kauffman K."/>
            <person name="Hussain F."/>
            <person name="Yang J."/>
            <person name="Arevalo P."/>
            <person name="Brown J."/>
            <person name="Cutler M."/>
            <person name="Kelly L."/>
            <person name="Polz M.F."/>
        </authorList>
    </citation>
    <scope>NUCLEOTIDE SEQUENCE [LARGE SCALE GENOMIC DNA]</scope>
    <source>
        <strain evidence="6">10N.261.48.B5</strain>
    </source>
</reference>
<proteinExistence type="predicted"/>
<dbReference type="Proteomes" id="UP000235533">
    <property type="component" value="Unassembled WGS sequence"/>
</dbReference>
<accession>A0A2N7JMQ6</accession>
<dbReference type="PANTHER" id="PTHR45228">
    <property type="entry name" value="CYCLIC DI-GMP PHOSPHODIESTERASE TM_0186-RELATED"/>
    <property type="match status" value="1"/>
</dbReference>
<evidence type="ECO:0000256" key="3">
    <source>
        <dbReference type="SAM" id="SignalP"/>
    </source>
</evidence>
<protein>
    <submittedName>
        <fullName evidence="5">Phosphodiesterase</fullName>
    </submittedName>
</protein>
<gene>
    <name evidence="5" type="ORF">BCT54_06860</name>
</gene>
<feature type="compositionally biased region" description="Polar residues" evidence="1">
    <location>
        <begin position="628"/>
        <end position="637"/>
    </location>
</feature>
<evidence type="ECO:0000259" key="4">
    <source>
        <dbReference type="PROSITE" id="PS51832"/>
    </source>
</evidence>